<sequence>MKKVAVFDVDGTIFRSSLLIELVDGLIAEGIFNPTMRKIFLKKKDLWITRKGSYSDYIDAVIKVFTENLKGVSFTDFDRVGTMVVEVNRDRVYRFTRDLIKELKKKRYYLLAVSQSPKRLLDEFCKTLGFDKVYGRFYELGPNDKFTGEVVDLHLIANKANIVKRVVAKEGLTLKDSIGVGDTEGDISFLELVENPICFNPNEKLLRWAKRNKHRVVVERKDVVYEV</sequence>
<gene>
    <name evidence="1" type="ORF">A3H68_02730</name>
</gene>
<reference evidence="1 2" key="1">
    <citation type="journal article" date="2016" name="Nat. Commun.">
        <title>Thousands of microbial genomes shed light on interconnected biogeochemical processes in an aquifer system.</title>
        <authorList>
            <person name="Anantharaman K."/>
            <person name="Brown C.T."/>
            <person name="Hug L.A."/>
            <person name="Sharon I."/>
            <person name="Castelle C.J."/>
            <person name="Probst A.J."/>
            <person name="Thomas B.C."/>
            <person name="Singh A."/>
            <person name="Wilkins M.J."/>
            <person name="Karaoz U."/>
            <person name="Brodie E.L."/>
            <person name="Williams K.H."/>
            <person name="Hubbard S.S."/>
            <person name="Banfield J.F."/>
        </authorList>
    </citation>
    <scope>NUCLEOTIDE SEQUENCE [LARGE SCALE GENOMIC DNA]</scope>
</reference>
<dbReference type="NCBIfam" id="TIGR01490">
    <property type="entry name" value="HAD-SF-IB-hyp1"/>
    <property type="match status" value="1"/>
</dbReference>
<dbReference type="Gene3D" id="3.40.50.1000">
    <property type="entry name" value="HAD superfamily/HAD-like"/>
    <property type="match status" value="1"/>
</dbReference>
<dbReference type="Proteomes" id="UP000176429">
    <property type="component" value="Unassembled WGS sequence"/>
</dbReference>
<dbReference type="NCBIfam" id="TIGR01488">
    <property type="entry name" value="HAD-SF-IB"/>
    <property type="match status" value="1"/>
</dbReference>
<evidence type="ECO:0000313" key="1">
    <source>
        <dbReference type="EMBL" id="OHA40724.1"/>
    </source>
</evidence>
<dbReference type="AlphaFoldDB" id="A0A1G2NXD1"/>
<dbReference type="Gene3D" id="1.20.1440.100">
    <property type="entry name" value="SG protein - dephosphorylation function"/>
    <property type="match status" value="1"/>
</dbReference>
<dbReference type="InterPro" id="IPR006385">
    <property type="entry name" value="HAD_hydro_SerB1"/>
</dbReference>
<accession>A0A1G2NXD1</accession>
<protein>
    <submittedName>
        <fullName evidence="1">Uncharacterized protein</fullName>
    </submittedName>
</protein>
<dbReference type="InterPro" id="IPR036412">
    <property type="entry name" value="HAD-like_sf"/>
</dbReference>
<dbReference type="Pfam" id="PF12710">
    <property type="entry name" value="HAD"/>
    <property type="match status" value="1"/>
</dbReference>
<name>A0A1G2NXD1_9BACT</name>
<dbReference type="EMBL" id="MHSH01000045">
    <property type="protein sequence ID" value="OHA40724.1"/>
    <property type="molecule type" value="Genomic_DNA"/>
</dbReference>
<dbReference type="InterPro" id="IPR050582">
    <property type="entry name" value="HAD-like_SerB"/>
</dbReference>
<proteinExistence type="predicted"/>
<evidence type="ECO:0000313" key="2">
    <source>
        <dbReference type="Proteomes" id="UP000176429"/>
    </source>
</evidence>
<dbReference type="InterPro" id="IPR023214">
    <property type="entry name" value="HAD_sf"/>
</dbReference>
<comment type="caution">
    <text evidence="1">The sequence shown here is derived from an EMBL/GenBank/DDBJ whole genome shotgun (WGS) entry which is preliminary data.</text>
</comment>
<organism evidence="1 2">
    <name type="scientific">Candidatus Taylorbacteria bacterium RIFCSPLOWO2_02_FULL_46_40</name>
    <dbReference type="NCBI Taxonomy" id="1802329"/>
    <lineage>
        <taxon>Bacteria</taxon>
        <taxon>Candidatus Tayloriibacteriota</taxon>
    </lineage>
</organism>
<dbReference type="PANTHER" id="PTHR43344">
    <property type="entry name" value="PHOSPHOSERINE PHOSPHATASE"/>
    <property type="match status" value="1"/>
</dbReference>
<dbReference type="SUPFAM" id="SSF56784">
    <property type="entry name" value="HAD-like"/>
    <property type="match status" value="1"/>
</dbReference>